<dbReference type="Gene3D" id="3.20.20.20">
    <property type="entry name" value="Dihydropteroate synthase-like"/>
    <property type="match status" value="1"/>
</dbReference>
<dbReference type="AlphaFoldDB" id="A0A7W6BNH8"/>
<comment type="catalytic activity">
    <reaction evidence="1">
        <text>(7,8-dihydropterin-6-yl)methyl diphosphate + 4-aminobenzoate = 7,8-dihydropteroate + diphosphate</text>
        <dbReference type="Rhea" id="RHEA:19949"/>
        <dbReference type="ChEBI" id="CHEBI:17836"/>
        <dbReference type="ChEBI" id="CHEBI:17839"/>
        <dbReference type="ChEBI" id="CHEBI:33019"/>
        <dbReference type="ChEBI" id="CHEBI:72950"/>
        <dbReference type="EC" id="2.5.1.15"/>
    </reaction>
</comment>
<reference evidence="11 12" key="1">
    <citation type="submission" date="2020-08" db="EMBL/GenBank/DDBJ databases">
        <title>Genomic Encyclopedia of Type Strains, Phase IV (KMG-IV): sequencing the most valuable type-strain genomes for metagenomic binning, comparative biology and taxonomic classification.</title>
        <authorList>
            <person name="Goeker M."/>
        </authorList>
    </citation>
    <scope>NUCLEOTIDE SEQUENCE [LARGE SCALE GENOMIC DNA]</scope>
    <source>
        <strain evidence="11 12">DSM 25024</strain>
    </source>
</reference>
<dbReference type="PANTHER" id="PTHR20941">
    <property type="entry name" value="FOLATE SYNTHESIS PROTEINS"/>
    <property type="match status" value="1"/>
</dbReference>
<comment type="caution">
    <text evidence="11">The sequence shown here is derived from an EMBL/GenBank/DDBJ whole genome shotgun (WGS) entry which is preliminary data.</text>
</comment>
<comment type="pathway">
    <text evidence="3 9">Cofactor biosynthesis; tetrahydrofolate biosynthesis; 7,8-dihydrofolate from 2-amino-4-hydroxy-6-hydroxymethyl-7,8-dihydropteridine diphosphate and 4-aminobenzoate: step 1/2.</text>
</comment>
<dbReference type="Pfam" id="PF00809">
    <property type="entry name" value="Pterin_bind"/>
    <property type="match status" value="1"/>
</dbReference>
<dbReference type="InterPro" id="IPR000489">
    <property type="entry name" value="Pterin-binding_dom"/>
</dbReference>
<dbReference type="EMBL" id="JACIDO010000002">
    <property type="protein sequence ID" value="MBB3935213.1"/>
    <property type="molecule type" value="Genomic_DNA"/>
</dbReference>
<dbReference type="PANTHER" id="PTHR20941:SF1">
    <property type="entry name" value="FOLIC ACID SYNTHESIS PROTEIN FOL1"/>
    <property type="match status" value="1"/>
</dbReference>
<name>A0A7W6BNH8_9HYPH</name>
<evidence type="ECO:0000313" key="12">
    <source>
        <dbReference type="Proteomes" id="UP000531216"/>
    </source>
</evidence>
<evidence type="ECO:0000256" key="1">
    <source>
        <dbReference type="ARBA" id="ARBA00000012"/>
    </source>
</evidence>
<keyword evidence="12" id="KW-1185">Reference proteome</keyword>
<feature type="domain" description="Pterin-binding" evidence="10">
    <location>
        <begin position="27"/>
        <end position="275"/>
    </location>
</feature>
<protein>
    <recommendedName>
        <fullName evidence="4 9">Dihydropteroate synthase</fullName>
        <shortName evidence="9">DHPS</shortName>
        <ecNumber evidence="4 9">2.5.1.15</ecNumber>
    </recommendedName>
    <alternativeName>
        <fullName evidence="9">Dihydropteroate pyrophosphorylase</fullName>
    </alternativeName>
</protein>
<dbReference type="Proteomes" id="UP000531216">
    <property type="component" value="Unassembled WGS sequence"/>
</dbReference>
<comment type="function">
    <text evidence="9">Catalyzes the condensation of para-aminobenzoate (pABA) with 6-hydroxymethyl-7,8-dihydropterin diphosphate (DHPt-PP) to form 7,8-dihydropteroate (H2Pte), the immediate precursor of folate derivatives.</text>
</comment>
<dbReference type="GO" id="GO:0046656">
    <property type="term" value="P:folic acid biosynthetic process"/>
    <property type="evidence" value="ECO:0007669"/>
    <property type="project" value="UniProtKB-KW"/>
</dbReference>
<organism evidence="11 12">
    <name type="scientific">Aureimonas phyllosphaerae</name>
    <dbReference type="NCBI Taxonomy" id="1166078"/>
    <lineage>
        <taxon>Bacteria</taxon>
        <taxon>Pseudomonadati</taxon>
        <taxon>Pseudomonadota</taxon>
        <taxon>Alphaproteobacteria</taxon>
        <taxon>Hyphomicrobiales</taxon>
        <taxon>Aurantimonadaceae</taxon>
        <taxon>Aureimonas</taxon>
    </lineage>
</organism>
<evidence type="ECO:0000256" key="2">
    <source>
        <dbReference type="ARBA" id="ARBA00001946"/>
    </source>
</evidence>
<keyword evidence="8 9" id="KW-0289">Folate biosynthesis</keyword>
<evidence type="ECO:0000256" key="5">
    <source>
        <dbReference type="ARBA" id="ARBA00022679"/>
    </source>
</evidence>
<dbReference type="GO" id="GO:0005829">
    <property type="term" value="C:cytosol"/>
    <property type="evidence" value="ECO:0007669"/>
    <property type="project" value="TreeGrafter"/>
</dbReference>
<dbReference type="NCBIfam" id="TIGR01496">
    <property type="entry name" value="DHPS"/>
    <property type="match status" value="1"/>
</dbReference>
<evidence type="ECO:0000256" key="7">
    <source>
        <dbReference type="ARBA" id="ARBA00022842"/>
    </source>
</evidence>
<dbReference type="UniPathway" id="UPA00077">
    <property type="reaction ID" value="UER00156"/>
</dbReference>
<dbReference type="PROSITE" id="PS00793">
    <property type="entry name" value="DHPS_2"/>
    <property type="match status" value="1"/>
</dbReference>
<comment type="similarity">
    <text evidence="9">Belongs to the DHPS family.</text>
</comment>
<evidence type="ECO:0000256" key="8">
    <source>
        <dbReference type="ARBA" id="ARBA00022909"/>
    </source>
</evidence>
<dbReference type="InterPro" id="IPR011005">
    <property type="entry name" value="Dihydropteroate_synth-like_sf"/>
</dbReference>
<sequence>MRSGEPVTLERIWRTAHGRTIRLGRRSTIMGILNVTPDSFSDGGRFDGSTERAVEAALAMIAEGADIIDIGGESTRPGAAPVEAAEEQDRVLPVIRALRAHSDVAISIDTYRAETAALAVKAGASIVNDVWGAQREPEIAQVAARTGAGLCLMHTGREREKLPDVIEDQRSFLRRSVGISRDAGVSEDQIVLDPGFGFAKDARENFELMMRLGELAPLGYPILAGTSRKRFVRSVLDRDSGDVDVATAATSVLMRERGVSIFRVHAVGPTRDALALVDAALRERGQ</sequence>
<dbReference type="InterPro" id="IPR006390">
    <property type="entry name" value="DHP_synth_dom"/>
</dbReference>
<evidence type="ECO:0000256" key="4">
    <source>
        <dbReference type="ARBA" id="ARBA00012458"/>
    </source>
</evidence>
<comment type="cofactor">
    <cofactor evidence="2 9">
        <name>Mg(2+)</name>
        <dbReference type="ChEBI" id="CHEBI:18420"/>
    </cofactor>
</comment>
<dbReference type="OrthoDB" id="9811744at2"/>
<dbReference type="SUPFAM" id="SSF51717">
    <property type="entry name" value="Dihydropteroate synthetase-like"/>
    <property type="match status" value="1"/>
</dbReference>
<evidence type="ECO:0000256" key="9">
    <source>
        <dbReference type="RuleBase" id="RU361205"/>
    </source>
</evidence>
<keyword evidence="5 9" id="KW-0808">Transferase</keyword>
<dbReference type="GO" id="GO:0046654">
    <property type="term" value="P:tetrahydrofolate biosynthetic process"/>
    <property type="evidence" value="ECO:0007669"/>
    <property type="project" value="UniProtKB-UniPathway"/>
</dbReference>
<evidence type="ECO:0000256" key="3">
    <source>
        <dbReference type="ARBA" id="ARBA00004763"/>
    </source>
</evidence>
<dbReference type="GO" id="GO:0046872">
    <property type="term" value="F:metal ion binding"/>
    <property type="evidence" value="ECO:0007669"/>
    <property type="project" value="UniProtKB-KW"/>
</dbReference>
<evidence type="ECO:0000313" key="11">
    <source>
        <dbReference type="EMBL" id="MBB3935213.1"/>
    </source>
</evidence>
<dbReference type="GO" id="GO:0004156">
    <property type="term" value="F:dihydropteroate synthase activity"/>
    <property type="evidence" value="ECO:0007669"/>
    <property type="project" value="UniProtKB-EC"/>
</dbReference>
<dbReference type="PROSITE" id="PS00792">
    <property type="entry name" value="DHPS_1"/>
    <property type="match status" value="1"/>
</dbReference>
<proteinExistence type="inferred from homology"/>
<dbReference type="EC" id="2.5.1.15" evidence="4 9"/>
<gene>
    <name evidence="11" type="ORF">GGR05_001341</name>
</gene>
<evidence type="ECO:0000259" key="10">
    <source>
        <dbReference type="PROSITE" id="PS50972"/>
    </source>
</evidence>
<dbReference type="RefSeq" id="WP_090959683.1">
    <property type="nucleotide sequence ID" value="NZ_FOOA01000002.1"/>
</dbReference>
<keyword evidence="6 9" id="KW-0479">Metal-binding</keyword>
<dbReference type="CDD" id="cd00739">
    <property type="entry name" value="DHPS"/>
    <property type="match status" value="1"/>
</dbReference>
<dbReference type="PROSITE" id="PS50972">
    <property type="entry name" value="PTERIN_BINDING"/>
    <property type="match status" value="1"/>
</dbReference>
<dbReference type="InterPro" id="IPR045031">
    <property type="entry name" value="DHP_synth-like"/>
</dbReference>
<evidence type="ECO:0000256" key="6">
    <source>
        <dbReference type="ARBA" id="ARBA00022723"/>
    </source>
</evidence>
<keyword evidence="7 9" id="KW-0460">Magnesium</keyword>
<accession>A0A7W6BNH8</accession>